<dbReference type="EMBL" id="JAGMWT010000001">
    <property type="protein sequence ID" value="KAH7138166.1"/>
    <property type="molecule type" value="Genomic_DNA"/>
</dbReference>
<evidence type="ECO:0000256" key="2">
    <source>
        <dbReference type="SAM" id="Phobius"/>
    </source>
</evidence>
<keyword evidence="2" id="KW-1133">Transmembrane helix</keyword>
<dbReference type="AlphaFoldDB" id="A0A9P9IZS9"/>
<sequence length="128" mass="13453">MNKLEETVVTGEDSLPEDEPLDEPLDEPFPFEIFDALAPEQPLASCFFFLPCPPPGLGLGESGLGSFVLAVACFGAVLRSLGFAAGRIPVLTVFFGPAARFFTLVAALVAAGFLRTASTPTKPGPRPL</sequence>
<keyword evidence="2" id="KW-0812">Transmembrane</keyword>
<evidence type="ECO:0000256" key="1">
    <source>
        <dbReference type="SAM" id="MobiDB-lite"/>
    </source>
</evidence>
<evidence type="ECO:0000313" key="4">
    <source>
        <dbReference type="Proteomes" id="UP000700596"/>
    </source>
</evidence>
<dbReference type="Proteomes" id="UP000700596">
    <property type="component" value="Unassembled WGS sequence"/>
</dbReference>
<feature type="transmembrane region" description="Helical" evidence="2">
    <location>
        <begin position="57"/>
        <end position="78"/>
    </location>
</feature>
<comment type="caution">
    <text evidence="3">The sequence shown here is derived from an EMBL/GenBank/DDBJ whole genome shotgun (WGS) entry which is preliminary data.</text>
</comment>
<gene>
    <name evidence="3" type="ORF">B0J11DRAFT_563193</name>
</gene>
<feature type="region of interest" description="Disordered" evidence="1">
    <location>
        <begin position="1"/>
        <end position="22"/>
    </location>
</feature>
<proteinExistence type="predicted"/>
<protein>
    <submittedName>
        <fullName evidence="3">Uncharacterized protein</fullName>
    </submittedName>
</protein>
<accession>A0A9P9IZS9</accession>
<feature type="transmembrane region" description="Helical" evidence="2">
    <location>
        <begin position="90"/>
        <end position="114"/>
    </location>
</feature>
<organism evidence="3 4">
    <name type="scientific">Dendryphion nanum</name>
    <dbReference type="NCBI Taxonomy" id="256645"/>
    <lineage>
        <taxon>Eukaryota</taxon>
        <taxon>Fungi</taxon>
        <taxon>Dikarya</taxon>
        <taxon>Ascomycota</taxon>
        <taxon>Pezizomycotina</taxon>
        <taxon>Dothideomycetes</taxon>
        <taxon>Pleosporomycetidae</taxon>
        <taxon>Pleosporales</taxon>
        <taxon>Torulaceae</taxon>
        <taxon>Dendryphion</taxon>
    </lineage>
</organism>
<evidence type="ECO:0000313" key="3">
    <source>
        <dbReference type="EMBL" id="KAH7138166.1"/>
    </source>
</evidence>
<keyword evidence="2" id="KW-0472">Membrane</keyword>
<reference evidence="3" key="1">
    <citation type="journal article" date="2021" name="Nat. Commun.">
        <title>Genetic determinants of endophytism in the Arabidopsis root mycobiome.</title>
        <authorList>
            <person name="Mesny F."/>
            <person name="Miyauchi S."/>
            <person name="Thiergart T."/>
            <person name="Pickel B."/>
            <person name="Atanasova L."/>
            <person name="Karlsson M."/>
            <person name="Huettel B."/>
            <person name="Barry K.W."/>
            <person name="Haridas S."/>
            <person name="Chen C."/>
            <person name="Bauer D."/>
            <person name="Andreopoulos W."/>
            <person name="Pangilinan J."/>
            <person name="LaButti K."/>
            <person name="Riley R."/>
            <person name="Lipzen A."/>
            <person name="Clum A."/>
            <person name="Drula E."/>
            <person name="Henrissat B."/>
            <person name="Kohler A."/>
            <person name="Grigoriev I.V."/>
            <person name="Martin F.M."/>
            <person name="Hacquard S."/>
        </authorList>
    </citation>
    <scope>NUCLEOTIDE SEQUENCE</scope>
    <source>
        <strain evidence="3">MPI-CAGE-CH-0243</strain>
    </source>
</reference>
<name>A0A9P9IZS9_9PLEO</name>
<keyword evidence="4" id="KW-1185">Reference proteome</keyword>